<dbReference type="Gene3D" id="1.25.40.20">
    <property type="entry name" value="Ankyrin repeat-containing domain"/>
    <property type="match status" value="1"/>
</dbReference>
<dbReference type="OrthoDB" id="9812708at2"/>
<comment type="caution">
    <text evidence="3">The sequence shown here is derived from an EMBL/GenBank/DDBJ whole genome shotgun (WGS) entry which is preliminary data.</text>
</comment>
<keyword evidence="4" id="KW-1185">Reference proteome</keyword>
<dbReference type="Proteomes" id="UP000490386">
    <property type="component" value="Unassembled WGS sequence"/>
</dbReference>
<keyword evidence="2" id="KW-0040">ANK repeat</keyword>
<dbReference type="InterPro" id="IPR050745">
    <property type="entry name" value="Multifunctional_regulatory"/>
</dbReference>
<dbReference type="EMBL" id="WBJX01000004">
    <property type="protein sequence ID" value="KAB1637173.1"/>
    <property type="molecule type" value="Genomic_DNA"/>
</dbReference>
<gene>
    <name evidence="3" type="ORF">F8O03_12875</name>
</gene>
<evidence type="ECO:0000313" key="4">
    <source>
        <dbReference type="Proteomes" id="UP000490386"/>
    </source>
</evidence>
<protein>
    <submittedName>
        <fullName evidence="3">Ankyrin repeat domain-containing protein</fullName>
    </submittedName>
</protein>
<sequence length="401" mass="44001">MRRPYCAVKANGMCTSAGGHTDDVHEPLRGFDHPWGIRSKTRANRPEETTLPKKRITLPKEFRRGETYTVAELEEIFEKVETTALGRDFNKESALMSDRLDAAGIRWLIEHGAEVDAVDRFGNTALTHHSMWKAKLDVVAVLLEHGADPNITGHSSPLAAAAEYGNIDGLTLLLEAGADPLLDFGRRDETALDRAMTRMKDYHAPRALKVARILVARGATISGDTPKYLRQTMSQLQGLIARGKGSEENLAILVELFELLGVEPTVPPRVLAPGEPITVTAEGWKAQYSELWKMLVPGGGAAESVQGEVVRIAGRVGNEILGNGGGNWDRDFDKMLQAYRAHVRTGAPLEEEELVSVDQAVDRLAGGSFDEPAVDTLTELAVTWVLRNPDRVDLPTPSYRR</sequence>
<accession>A0A7J5AZY3</accession>
<proteinExistence type="predicted"/>
<dbReference type="Pfam" id="PF12796">
    <property type="entry name" value="Ank_2"/>
    <property type="match status" value="1"/>
</dbReference>
<dbReference type="PANTHER" id="PTHR24189:SF50">
    <property type="entry name" value="ANKYRIN REPEAT AND SOCS BOX PROTEIN 2"/>
    <property type="match status" value="1"/>
</dbReference>
<evidence type="ECO:0000313" key="3">
    <source>
        <dbReference type="EMBL" id="KAB1637173.1"/>
    </source>
</evidence>
<evidence type="ECO:0000256" key="1">
    <source>
        <dbReference type="ARBA" id="ARBA00022737"/>
    </source>
</evidence>
<dbReference type="AlphaFoldDB" id="A0A7J5AZY3"/>
<reference evidence="3 4" key="1">
    <citation type="submission" date="2019-09" db="EMBL/GenBank/DDBJ databases">
        <title>Phylogeny of genus Pseudoclavibacter and closely related genus.</title>
        <authorList>
            <person name="Li Y."/>
        </authorList>
    </citation>
    <scope>NUCLEOTIDE SEQUENCE [LARGE SCALE GENOMIC DNA]</scope>
    <source>
        <strain evidence="3 4">THG-MD12</strain>
    </source>
</reference>
<keyword evidence="1" id="KW-0677">Repeat</keyword>
<dbReference type="InterPro" id="IPR036770">
    <property type="entry name" value="Ankyrin_rpt-contain_sf"/>
</dbReference>
<name>A0A7J5AZY3_9MICO</name>
<dbReference type="SMART" id="SM00248">
    <property type="entry name" value="ANK"/>
    <property type="match status" value="3"/>
</dbReference>
<organism evidence="3 4">
    <name type="scientific">Pseudoclavibacter terrae</name>
    <dbReference type="NCBI Taxonomy" id="1530195"/>
    <lineage>
        <taxon>Bacteria</taxon>
        <taxon>Bacillati</taxon>
        <taxon>Actinomycetota</taxon>
        <taxon>Actinomycetes</taxon>
        <taxon>Micrococcales</taxon>
        <taxon>Microbacteriaceae</taxon>
        <taxon>Pseudoclavibacter</taxon>
    </lineage>
</organism>
<dbReference type="InterPro" id="IPR002110">
    <property type="entry name" value="Ankyrin_rpt"/>
</dbReference>
<evidence type="ECO:0000256" key="2">
    <source>
        <dbReference type="ARBA" id="ARBA00023043"/>
    </source>
</evidence>
<dbReference type="SUPFAM" id="SSF48403">
    <property type="entry name" value="Ankyrin repeat"/>
    <property type="match status" value="1"/>
</dbReference>
<dbReference type="PANTHER" id="PTHR24189">
    <property type="entry name" value="MYOTROPHIN"/>
    <property type="match status" value="1"/>
</dbReference>